<organism evidence="3">
    <name type="scientific">marine metagenome</name>
    <dbReference type="NCBI Taxonomy" id="408172"/>
    <lineage>
        <taxon>unclassified sequences</taxon>
        <taxon>metagenomes</taxon>
        <taxon>ecological metagenomes</taxon>
    </lineage>
</organism>
<comment type="cofactor">
    <cofactor evidence="1">
        <name>pyridoxal 5'-phosphate</name>
        <dbReference type="ChEBI" id="CHEBI:597326"/>
    </cofactor>
</comment>
<evidence type="ECO:0000256" key="2">
    <source>
        <dbReference type="ARBA" id="ARBA00022898"/>
    </source>
</evidence>
<dbReference type="GO" id="GO:0019265">
    <property type="term" value="P:glycine biosynthetic process, by transamination of glyoxylate"/>
    <property type="evidence" value="ECO:0007669"/>
    <property type="project" value="TreeGrafter"/>
</dbReference>
<keyword evidence="2" id="KW-0663">Pyridoxal phosphate</keyword>
<dbReference type="PANTHER" id="PTHR21152:SF40">
    <property type="entry name" value="ALANINE--GLYOXYLATE AMINOTRANSFERASE"/>
    <property type="match status" value="1"/>
</dbReference>
<gene>
    <name evidence="3" type="ORF">METZ01_LOCUS507590</name>
</gene>
<reference evidence="3" key="1">
    <citation type="submission" date="2018-05" db="EMBL/GenBank/DDBJ databases">
        <authorList>
            <person name="Lanie J.A."/>
            <person name="Ng W.-L."/>
            <person name="Kazmierczak K.M."/>
            <person name="Andrzejewski T.M."/>
            <person name="Davidsen T.M."/>
            <person name="Wayne K.J."/>
            <person name="Tettelin H."/>
            <person name="Glass J.I."/>
            <person name="Rusch D."/>
            <person name="Podicherti R."/>
            <person name="Tsui H.-C.T."/>
            <person name="Winkler M.E."/>
        </authorList>
    </citation>
    <scope>NUCLEOTIDE SEQUENCE</scope>
</reference>
<feature type="non-terminal residue" evidence="3">
    <location>
        <position position="82"/>
    </location>
</feature>
<dbReference type="AlphaFoldDB" id="A0A383ED20"/>
<dbReference type="GO" id="GO:0005777">
    <property type="term" value="C:peroxisome"/>
    <property type="evidence" value="ECO:0007669"/>
    <property type="project" value="TreeGrafter"/>
</dbReference>
<name>A0A383ED20_9ZZZZ</name>
<evidence type="ECO:0000256" key="1">
    <source>
        <dbReference type="ARBA" id="ARBA00001933"/>
    </source>
</evidence>
<dbReference type="GO" id="GO:0008453">
    <property type="term" value="F:alanine-glyoxylate transaminase activity"/>
    <property type="evidence" value="ECO:0007669"/>
    <property type="project" value="TreeGrafter"/>
</dbReference>
<protein>
    <submittedName>
        <fullName evidence="3">Uncharacterized protein</fullName>
    </submittedName>
</protein>
<dbReference type="Gene3D" id="3.40.640.10">
    <property type="entry name" value="Type I PLP-dependent aspartate aminotransferase-like (Major domain)"/>
    <property type="match status" value="1"/>
</dbReference>
<proteinExistence type="predicted"/>
<dbReference type="InterPro" id="IPR015424">
    <property type="entry name" value="PyrdxlP-dep_Trfase"/>
</dbReference>
<sequence length="82" mass="8985">MALPIDYHRASESVELLGNVAAKLKYVFQTKNDVMILTSSGTGAMEATITNLLSSNDRVTVIRSGKFGERWGEICAAYGIRF</sequence>
<dbReference type="EMBL" id="UINC01224916">
    <property type="protein sequence ID" value="SVE54736.1"/>
    <property type="molecule type" value="Genomic_DNA"/>
</dbReference>
<dbReference type="InterPro" id="IPR015421">
    <property type="entry name" value="PyrdxlP-dep_Trfase_major"/>
</dbReference>
<dbReference type="GO" id="GO:0004760">
    <property type="term" value="F:L-serine-pyruvate transaminase activity"/>
    <property type="evidence" value="ECO:0007669"/>
    <property type="project" value="TreeGrafter"/>
</dbReference>
<evidence type="ECO:0000313" key="3">
    <source>
        <dbReference type="EMBL" id="SVE54736.1"/>
    </source>
</evidence>
<dbReference type="PANTHER" id="PTHR21152">
    <property type="entry name" value="AMINOTRANSFERASE CLASS V"/>
    <property type="match status" value="1"/>
</dbReference>
<accession>A0A383ED20</accession>
<dbReference type="SUPFAM" id="SSF53383">
    <property type="entry name" value="PLP-dependent transferases"/>
    <property type="match status" value="1"/>
</dbReference>